<dbReference type="AlphaFoldDB" id="A0A9X1YDX8"/>
<dbReference type="SFLD" id="SFLDG01018">
    <property type="entry name" value="Squalene/Phytoene_Synthase_Lik"/>
    <property type="match status" value="2"/>
</dbReference>
<evidence type="ECO:0000256" key="2">
    <source>
        <dbReference type="SAM" id="MobiDB-lite"/>
    </source>
</evidence>
<dbReference type="InterPro" id="IPR002060">
    <property type="entry name" value="Squ/phyt_synthse"/>
</dbReference>
<dbReference type="SFLD" id="SFLDG01212">
    <property type="entry name" value="Phytoene_synthase_like"/>
    <property type="match status" value="1"/>
</dbReference>
<evidence type="ECO:0000313" key="4">
    <source>
        <dbReference type="Proteomes" id="UP001139516"/>
    </source>
</evidence>
<dbReference type="PROSITE" id="PS01045">
    <property type="entry name" value="SQUALEN_PHYTOEN_SYN_2"/>
    <property type="match status" value="1"/>
</dbReference>
<feature type="region of interest" description="Disordered" evidence="2">
    <location>
        <begin position="1"/>
        <end position="23"/>
    </location>
</feature>
<dbReference type="Gene3D" id="1.10.600.10">
    <property type="entry name" value="Farnesyl Diphosphate Synthase"/>
    <property type="match status" value="2"/>
</dbReference>
<dbReference type="InterPro" id="IPR044843">
    <property type="entry name" value="Trans_IPPS_bact-type"/>
</dbReference>
<evidence type="ECO:0000313" key="3">
    <source>
        <dbReference type="EMBL" id="MCK8787975.1"/>
    </source>
</evidence>
<accession>A0A9X1YDX8</accession>
<dbReference type="GO" id="GO:0004311">
    <property type="term" value="F:geranylgeranyl diphosphate synthase activity"/>
    <property type="evidence" value="ECO:0007669"/>
    <property type="project" value="InterPro"/>
</dbReference>
<dbReference type="Proteomes" id="UP001139516">
    <property type="component" value="Unassembled WGS sequence"/>
</dbReference>
<dbReference type="InterPro" id="IPR033904">
    <property type="entry name" value="Trans_IPPS_HH"/>
</dbReference>
<dbReference type="EMBL" id="JALPRX010000161">
    <property type="protein sequence ID" value="MCK8787975.1"/>
    <property type="molecule type" value="Genomic_DNA"/>
</dbReference>
<keyword evidence="4" id="KW-1185">Reference proteome</keyword>
<gene>
    <name evidence="3" type="ORF">M0638_26830</name>
</gene>
<name>A0A9X1YDX8_9PROT</name>
<protein>
    <submittedName>
        <fullName evidence="3">Squalene/phytoene synthase family protein</fullName>
    </submittedName>
</protein>
<dbReference type="GO" id="GO:0051996">
    <property type="term" value="F:squalene synthase [NAD(P)H] activity"/>
    <property type="evidence" value="ECO:0007669"/>
    <property type="project" value="InterPro"/>
</dbReference>
<dbReference type="SFLD" id="SFLDS00005">
    <property type="entry name" value="Isoprenoid_Synthase_Type_I"/>
    <property type="match status" value="2"/>
</dbReference>
<keyword evidence="1" id="KW-0808">Transferase</keyword>
<dbReference type="CDD" id="cd00683">
    <property type="entry name" value="Trans_IPPS_HH"/>
    <property type="match status" value="1"/>
</dbReference>
<evidence type="ECO:0000256" key="1">
    <source>
        <dbReference type="ARBA" id="ARBA00022679"/>
    </source>
</evidence>
<reference evidence="3" key="1">
    <citation type="submission" date="2022-04" db="EMBL/GenBank/DDBJ databases">
        <title>Roseomonas acroporae sp. nov., isolated from coral Acropora digitifera.</title>
        <authorList>
            <person name="Sun H."/>
        </authorList>
    </citation>
    <scope>NUCLEOTIDE SEQUENCE</scope>
    <source>
        <strain evidence="3">NAR14</strain>
    </source>
</reference>
<dbReference type="Pfam" id="PF00494">
    <property type="entry name" value="SQS_PSY"/>
    <property type="match status" value="2"/>
</dbReference>
<sequence>MTHIAAPRTDAPPPAKPTRDHDEENFPVASVLLAREVRPKVMAFYRFVRAADDIGDHPTMPPAEKIARLDLMERGLDDPRTAQPEAARLHAAGTGTAEARRMLSAFRQDATKKRYADWAELEDYCTRSADPVGRMLLRLHDSPAGAIPSADALCTALQLLNHLQDLVPDRDSLDRIYLPEPWMALAGGEAAFFRPDNPERRAVLDAALDRVESALDRAADLPRRLTSRRLALQSTVTIALARRLLARLRAADPVTGRVALSKPDFARAFAGCLGLGPSDAAIVERRVGRAGSSFARGMAALRGERRRALWAVYAFCRDVDDIADAAMPEAEKRRFLAEWRAALREPRDAVSRELAWARERFGVPVAECEAMIAGMETDAADRLRLPDAPALDLYCRRVAGSVGAMSVRIFGAPEAEGFGLALGRTFQLVNILRDVDEDALRERVYVPLDMLAHAGIADGPAAEIVRQPGFAAICRDLAERARAGFAAAEAELPHFDPKALRPARVMMWGYRRLLERMVARGWDGARVRPRLTKGEKLRMAAQALGVPGCG</sequence>
<dbReference type="GO" id="GO:0016117">
    <property type="term" value="P:carotenoid biosynthetic process"/>
    <property type="evidence" value="ECO:0007669"/>
    <property type="project" value="UniProtKB-ARBA"/>
</dbReference>
<comment type="caution">
    <text evidence="3">The sequence shown here is derived from an EMBL/GenBank/DDBJ whole genome shotgun (WGS) entry which is preliminary data.</text>
</comment>
<dbReference type="PANTHER" id="PTHR31480">
    <property type="entry name" value="BIFUNCTIONAL LYCOPENE CYCLASE/PHYTOENE SYNTHASE"/>
    <property type="match status" value="1"/>
</dbReference>
<dbReference type="SUPFAM" id="SSF48576">
    <property type="entry name" value="Terpenoid synthases"/>
    <property type="match status" value="2"/>
</dbReference>
<dbReference type="InterPro" id="IPR019845">
    <property type="entry name" value="Squalene/phytoene_synthase_CS"/>
</dbReference>
<dbReference type="InterPro" id="IPR008949">
    <property type="entry name" value="Isoprenoid_synthase_dom_sf"/>
</dbReference>
<dbReference type="RefSeq" id="WP_248670019.1">
    <property type="nucleotide sequence ID" value="NZ_JALPRX010000161.1"/>
</dbReference>
<proteinExistence type="predicted"/>
<organism evidence="3 4">
    <name type="scientific">Roseomonas acroporae</name>
    <dbReference type="NCBI Taxonomy" id="2937791"/>
    <lineage>
        <taxon>Bacteria</taxon>
        <taxon>Pseudomonadati</taxon>
        <taxon>Pseudomonadota</taxon>
        <taxon>Alphaproteobacteria</taxon>
        <taxon>Acetobacterales</taxon>
        <taxon>Roseomonadaceae</taxon>
        <taxon>Roseomonas</taxon>
    </lineage>
</organism>